<keyword evidence="2 7" id="KW-0812">Transmembrane</keyword>
<evidence type="ECO:0000256" key="1">
    <source>
        <dbReference type="ARBA" id="ARBA00004651"/>
    </source>
</evidence>
<dbReference type="GO" id="GO:0005524">
    <property type="term" value="F:ATP binding"/>
    <property type="evidence" value="ECO:0007669"/>
    <property type="project" value="UniProtKB-KW"/>
</dbReference>
<comment type="caution">
    <text evidence="10">The sequence shown here is derived from an EMBL/GenBank/DDBJ whole genome shotgun (WGS) entry which is preliminary data.</text>
</comment>
<protein>
    <submittedName>
        <fullName evidence="10">ABC transporter ATP-binding protein</fullName>
    </submittedName>
</protein>
<dbReference type="Pfam" id="PF00664">
    <property type="entry name" value="ABC_membrane"/>
    <property type="match status" value="1"/>
</dbReference>
<dbReference type="Gene3D" id="1.20.1560.10">
    <property type="entry name" value="ABC transporter type 1, transmembrane domain"/>
    <property type="match status" value="1"/>
</dbReference>
<keyword evidence="6 7" id="KW-0472">Membrane</keyword>
<dbReference type="PROSITE" id="PS50893">
    <property type="entry name" value="ABC_TRANSPORTER_2"/>
    <property type="match status" value="1"/>
</dbReference>
<name>A0ABT5AI61_9CYAN</name>
<feature type="transmembrane region" description="Helical" evidence="7">
    <location>
        <begin position="271"/>
        <end position="289"/>
    </location>
</feature>
<proteinExistence type="predicted"/>
<dbReference type="InterPro" id="IPR017871">
    <property type="entry name" value="ABC_transporter-like_CS"/>
</dbReference>
<dbReference type="EMBL" id="JAQMUC010000078">
    <property type="protein sequence ID" value="MDB9536982.1"/>
    <property type="molecule type" value="Genomic_DNA"/>
</dbReference>
<feature type="domain" description="ABC transporter" evidence="8">
    <location>
        <begin position="362"/>
        <end position="596"/>
    </location>
</feature>
<feature type="transmembrane region" description="Helical" evidence="7">
    <location>
        <begin position="37"/>
        <end position="60"/>
    </location>
</feature>
<evidence type="ECO:0000313" key="10">
    <source>
        <dbReference type="EMBL" id="MDB9536982.1"/>
    </source>
</evidence>
<evidence type="ECO:0000256" key="4">
    <source>
        <dbReference type="ARBA" id="ARBA00022840"/>
    </source>
</evidence>
<reference evidence="10 11" key="1">
    <citation type="submission" date="2023-01" db="EMBL/GenBank/DDBJ databases">
        <title>Genomes from the Australian National Cyanobacteria Reference Collection.</title>
        <authorList>
            <person name="Willis A."/>
            <person name="Lee E.M.F."/>
        </authorList>
    </citation>
    <scope>NUCLEOTIDE SEQUENCE [LARGE SCALE GENOMIC DNA]</scope>
    <source>
        <strain evidence="10 11">CS-1226</strain>
    </source>
</reference>
<keyword evidence="11" id="KW-1185">Reference proteome</keyword>
<evidence type="ECO:0000259" key="8">
    <source>
        <dbReference type="PROSITE" id="PS50893"/>
    </source>
</evidence>
<dbReference type="SMART" id="SM00382">
    <property type="entry name" value="AAA"/>
    <property type="match status" value="1"/>
</dbReference>
<evidence type="ECO:0000256" key="6">
    <source>
        <dbReference type="ARBA" id="ARBA00023136"/>
    </source>
</evidence>
<keyword evidence="3" id="KW-0547">Nucleotide-binding</keyword>
<gene>
    <name evidence="10" type="ORF">PN451_14305</name>
</gene>
<evidence type="ECO:0000313" key="11">
    <source>
        <dbReference type="Proteomes" id="UP001211249"/>
    </source>
</evidence>
<organism evidence="10 11">
    <name type="scientific">Dolichospermum planctonicum CS-1226</name>
    <dbReference type="NCBI Taxonomy" id="3021751"/>
    <lineage>
        <taxon>Bacteria</taxon>
        <taxon>Bacillati</taxon>
        <taxon>Cyanobacteriota</taxon>
        <taxon>Cyanophyceae</taxon>
        <taxon>Nostocales</taxon>
        <taxon>Aphanizomenonaceae</taxon>
        <taxon>Dolichospermum</taxon>
        <taxon>Dolichospermum planctonicum</taxon>
    </lineage>
</organism>
<feature type="domain" description="ABC transmembrane type-1" evidence="9">
    <location>
        <begin position="40"/>
        <end position="320"/>
    </location>
</feature>
<evidence type="ECO:0000256" key="3">
    <source>
        <dbReference type="ARBA" id="ARBA00022741"/>
    </source>
</evidence>
<evidence type="ECO:0000256" key="7">
    <source>
        <dbReference type="SAM" id="Phobius"/>
    </source>
</evidence>
<dbReference type="InterPro" id="IPR027417">
    <property type="entry name" value="P-loop_NTPase"/>
</dbReference>
<accession>A0ABT5AI61</accession>
<dbReference type="InterPro" id="IPR011527">
    <property type="entry name" value="ABC1_TM_dom"/>
</dbReference>
<dbReference type="InterPro" id="IPR039421">
    <property type="entry name" value="Type_1_exporter"/>
</dbReference>
<keyword evidence="4 10" id="KW-0067">ATP-binding</keyword>
<dbReference type="InterPro" id="IPR003439">
    <property type="entry name" value="ABC_transporter-like_ATP-bd"/>
</dbReference>
<dbReference type="PANTHER" id="PTHR43394">
    <property type="entry name" value="ATP-DEPENDENT PERMEASE MDL1, MITOCHONDRIAL"/>
    <property type="match status" value="1"/>
</dbReference>
<dbReference type="SUPFAM" id="SSF90123">
    <property type="entry name" value="ABC transporter transmembrane region"/>
    <property type="match status" value="1"/>
</dbReference>
<dbReference type="Gene3D" id="3.40.50.300">
    <property type="entry name" value="P-loop containing nucleotide triphosphate hydrolases"/>
    <property type="match status" value="1"/>
</dbReference>
<dbReference type="PANTHER" id="PTHR43394:SF1">
    <property type="entry name" value="ATP-BINDING CASSETTE SUB-FAMILY B MEMBER 10, MITOCHONDRIAL"/>
    <property type="match status" value="1"/>
</dbReference>
<dbReference type="PROSITE" id="PS00211">
    <property type="entry name" value="ABC_TRANSPORTER_1"/>
    <property type="match status" value="1"/>
</dbReference>
<feature type="transmembrane region" description="Helical" evidence="7">
    <location>
        <begin position="160"/>
        <end position="179"/>
    </location>
</feature>
<dbReference type="SUPFAM" id="SSF52540">
    <property type="entry name" value="P-loop containing nucleoside triphosphate hydrolases"/>
    <property type="match status" value="1"/>
</dbReference>
<dbReference type="Proteomes" id="UP001211249">
    <property type="component" value="Unassembled WGS sequence"/>
</dbReference>
<keyword evidence="5 7" id="KW-1133">Transmembrane helix</keyword>
<evidence type="ECO:0000256" key="2">
    <source>
        <dbReference type="ARBA" id="ARBA00022692"/>
    </source>
</evidence>
<dbReference type="RefSeq" id="WP_271796710.1">
    <property type="nucleotide sequence ID" value="NZ_JAQMUC010000078.1"/>
</dbReference>
<sequence>MMKKIRLSKSFQRAPNAPVLPDTPFLFICYFVNQFRWWYVLMVLLEIAHATCGIMLPYAIGEMIRSVTRHSTKDSQLIFDILRQPLILFTSLSIGEVVFGRSAGLLQTILHPIHRQHIVRSLYAYLQQHSHRYLSSSFAGALAHRIAETSLGVTQTMQMMITEFMPVIIVYIVSTILLYRAYPPLAAFVGIWAVLFISISFWLATRCRIYSRKAAAARSETTGIIVDSVTNLTSSRLFARLGFERRYLNDQLKRELREVRKSNWYSERIRWFQFISAAILKIGTLYYSLSLWSQGKIAAADFVVATSLSLLIISEARNLSKRFLEFFEHIGNVANGVHTIIQPHEIIDRDNAINHAITKGSIEFRQVYFSYSSEKTVFTNLSVTIQPGERVGLVGFSGSGKSTFVNLILRLFDPQSGQILIDGVNIKDMTQEALHSQISLIPQDPSLFHRTLLENILYGRLEASEAELIEAARKAYADDFIAQMKEGYDSLVGERGVKLSGGQRQRIAIARVILKDAPVLILDEATSSLDSITEKAIQDTLDSAMNGKTVIVVAHRLSTIAHLDRILVFDRGRIIEDDTHSNLLAKGGAYYRLWQMQAGGFLPVTAMVGDG</sequence>
<evidence type="ECO:0000256" key="5">
    <source>
        <dbReference type="ARBA" id="ARBA00022989"/>
    </source>
</evidence>
<dbReference type="PROSITE" id="PS50929">
    <property type="entry name" value="ABC_TM1F"/>
    <property type="match status" value="1"/>
</dbReference>
<dbReference type="InterPro" id="IPR036640">
    <property type="entry name" value="ABC1_TM_sf"/>
</dbReference>
<dbReference type="Pfam" id="PF00005">
    <property type="entry name" value="ABC_tran"/>
    <property type="match status" value="1"/>
</dbReference>
<feature type="transmembrane region" description="Helical" evidence="7">
    <location>
        <begin position="185"/>
        <end position="204"/>
    </location>
</feature>
<evidence type="ECO:0000259" key="9">
    <source>
        <dbReference type="PROSITE" id="PS50929"/>
    </source>
</evidence>
<dbReference type="InterPro" id="IPR003593">
    <property type="entry name" value="AAA+_ATPase"/>
</dbReference>
<comment type="subcellular location">
    <subcellularLocation>
        <location evidence="1">Cell membrane</location>
        <topology evidence="1">Multi-pass membrane protein</topology>
    </subcellularLocation>
</comment>